<dbReference type="AlphaFoldDB" id="A0A132AKU7"/>
<dbReference type="VEuPathDB" id="VectorBase:SSCA007521"/>
<proteinExistence type="predicted"/>
<reference evidence="1 2" key="1">
    <citation type="journal article" date="2015" name="Parasit. Vectors">
        <title>Draft genome of the scabies mite.</title>
        <authorList>
            <person name="Rider S.D.Jr."/>
            <person name="Morgan M.S."/>
            <person name="Arlian L.G."/>
        </authorList>
    </citation>
    <scope>NUCLEOTIDE SEQUENCE [LARGE SCALE GENOMIC DNA]</scope>
    <source>
        <strain evidence="1">Arlian Lab</strain>
    </source>
</reference>
<comment type="caution">
    <text evidence="1">The sequence shown here is derived from an EMBL/GenBank/DDBJ whole genome shotgun (WGS) entry which is preliminary data.</text>
</comment>
<accession>A0A132AKU7</accession>
<organism evidence="1 2">
    <name type="scientific">Sarcoptes scabiei</name>
    <name type="common">Itch mite</name>
    <name type="synonym">Acarus scabiei</name>
    <dbReference type="NCBI Taxonomy" id="52283"/>
    <lineage>
        <taxon>Eukaryota</taxon>
        <taxon>Metazoa</taxon>
        <taxon>Ecdysozoa</taxon>
        <taxon>Arthropoda</taxon>
        <taxon>Chelicerata</taxon>
        <taxon>Arachnida</taxon>
        <taxon>Acari</taxon>
        <taxon>Acariformes</taxon>
        <taxon>Sarcoptiformes</taxon>
        <taxon>Astigmata</taxon>
        <taxon>Psoroptidia</taxon>
        <taxon>Sarcoptoidea</taxon>
        <taxon>Sarcoptidae</taxon>
        <taxon>Sarcoptinae</taxon>
        <taxon>Sarcoptes</taxon>
    </lineage>
</organism>
<dbReference type="Proteomes" id="UP000616769">
    <property type="component" value="Unassembled WGS sequence"/>
</dbReference>
<dbReference type="EMBL" id="JXLN01017656">
    <property type="protein sequence ID" value="KPM11648.1"/>
    <property type="molecule type" value="Genomic_DNA"/>
</dbReference>
<evidence type="ECO:0000313" key="2">
    <source>
        <dbReference type="Proteomes" id="UP000616769"/>
    </source>
</evidence>
<gene>
    <name evidence="1" type="ORF">QR98_0102210</name>
</gene>
<name>A0A132AKU7_SARSC</name>
<protein>
    <submittedName>
        <fullName evidence="1">Uncharacterized protein</fullName>
    </submittedName>
</protein>
<sequence>MIGQVASAGLADPAAGLAVLGTKVIASATKVVAPVGMKLAGAAFDLASQEVSDNAGLLQMATDVTYWNHFANHTSYNRIPVDRQGDSALGYAAAWMLAAADDVHGDTSRGSDGEVSGSSEVVATTLPAATSAVEFGGGQR</sequence>
<evidence type="ECO:0000313" key="1">
    <source>
        <dbReference type="EMBL" id="KPM11648.1"/>
    </source>
</evidence>